<evidence type="ECO:0000313" key="1">
    <source>
        <dbReference type="EMBL" id="GAV83999.1"/>
    </source>
</evidence>
<sequence length="69" mass="7927">WTSQMDDAFINALLKNGMESHLLTKSYIYLVRNHDMMRAFFGCPINMRKQVLMEMMYGDDGPPPAPSSI</sequence>
<dbReference type="OrthoDB" id="1434562at2759"/>
<dbReference type="EMBL" id="BDDD01003068">
    <property type="protein sequence ID" value="GAV83999.1"/>
    <property type="molecule type" value="Genomic_DNA"/>
</dbReference>
<keyword evidence="2" id="KW-1185">Reference proteome</keyword>
<proteinExistence type="predicted"/>
<reference evidence="2" key="1">
    <citation type="submission" date="2016-04" db="EMBL/GenBank/DDBJ databases">
        <title>Cephalotus genome sequencing.</title>
        <authorList>
            <person name="Fukushima K."/>
            <person name="Hasebe M."/>
            <person name="Fang X."/>
        </authorList>
    </citation>
    <scope>NUCLEOTIDE SEQUENCE [LARGE SCALE GENOMIC DNA]</scope>
    <source>
        <strain evidence="2">cv. St1</strain>
    </source>
</reference>
<dbReference type="Proteomes" id="UP000187406">
    <property type="component" value="Unassembled WGS sequence"/>
</dbReference>
<gene>
    <name evidence="1" type="ORF">CFOL_v3_27444</name>
</gene>
<feature type="non-terminal residue" evidence="1">
    <location>
        <position position="1"/>
    </location>
</feature>
<dbReference type="AlphaFoldDB" id="A0A1Q3CUT0"/>
<dbReference type="InParanoid" id="A0A1Q3CUT0"/>
<protein>
    <submittedName>
        <fullName evidence="1">Uncharacterized protein</fullName>
    </submittedName>
</protein>
<accession>A0A1Q3CUT0</accession>
<organism evidence="1 2">
    <name type="scientific">Cephalotus follicularis</name>
    <name type="common">Albany pitcher plant</name>
    <dbReference type="NCBI Taxonomy" id="3775"/>
    <lineage>
        <taxon>Eukaryota</taxon>
        <taxon>Viridiplantae</taxon>
        <taxon>Streptophyta</taxon>
        <taxon>Embryophyta</taxon>
        <taxon>Tracheophyta</taxon>
        <taxon>Spermatophyta</taxon>
        <taxon>Magnoliopsida</taxon>
        <taxon>eudicotyledons</taxon>
        <taxon>Gunneridae</taxon>
        <taxon>Pentapetalae</taxon>
        <taxon>rosids</taxon>
        <taxon>fabids</taxon>
        <taxon>Oxalidales</taxon>
        <taxon>Cephalotaceae</taxon>
        <taxon>Cephalotus</taxon>
    </lineage>
</organism>
<name>A0A1Q3CUT0_CEPFO</name>
<comment type="caution">
    <text evidence="1">The sequence shown here is derived from an EMBL/GenBank/DDBJ whole genome shotgun (WGS) entry which is preliminary data.</text>
</comment>
<evidence type="ECO:0000313" key="2">
    <source>
        <dbReference type="Proteomes" id="UP000187406"/>
    </source>
</evidence>